<proteinExistence type="predicted"/>
<protein>
    <submittedName>
        <fullName evidence="1">Uncharacterized protein</fullName>
    </submittedName>
</protein>
<gene>
    <name evidence="1" type="ORF">CDCA_CDCA04G1342</name>
</gene>
<dbReference type="PANTHER" id="PTHR36052:SF1">
    <property type="entry name" value="EXCITATORY AMINO ACID TRANSPORTER"/>
    <property type="match status" value="1"/>
</dbReference>
<reference evidence="1 2" key="1">
    <citation type="submission" date="2022-07" db="EMBL/GenBank/DDBJ databases">
        <title>Genome-wide signatures of adaptation to extreme environments.</title>
        <authorList>
            <person name="Cho C.H."/>
            <person name="Yoon H.S."/>
        </authorList>
    </citation>
    <scope>NUCLEOTIDE SEQUENCE [LARGE SCALE GENOMIC DNA]</scope>
    <source>
        <strain evidence="1 2">DBV 063 E5</strain>
    </source>
</reference>
<dbReference type="AlphaFoldDB" id="A0AAV9ISK2"/>
<dbReference type="Proteomes" id="UP001301350">
    <property type="component" value="Unassembled WGS sequence"/>
</dbReference>
<organism evidence="1 2">
    <name type="scientific">Cyanidium caldarium</name>
    <name type="common">Red alga</name>
    <dbReference type="NCBI Taxonomy" id="2771"/>
    <lineage>
        <taxon>Eukaryota</taxon>
        <taxon>Rhodophyta</taxon>
        <taxon>Bangiophyceae</taxon>
        <taxon>Cyanidiales</taxon>
        <taxon>Cyanidiaceae</taxon>
        <taxon>Cyanidium</taxon>
    </lineage>
</organism>
<dbReference type="PANTHER" id="PTHR36052">
    <property type="entry name" value="EXCITATORY AMINO ACID TRANSPORTER"/>
    <property type="match status" value="1"/>
</dbReference>
<evidence type="ECO:0000313" key="1">
    <source>
        <dbReference type="EMBL" id="KAK4535317.1"/>
    </source>
</evidence>
<name>A0AAV9ISK2_CYACA</name>
<comment type="caution">
    <text evidence="1">The sequence shown here is derived from an EMBL/GenBank/DDBJ whole genome shotgun (WGS) entry which is preliminary data.</text>
</comment>
<keyword evidence="2" id="KW-1185">Reference proteome</keyword>
<sequence>MVNALSGALFGLAVQFMSNSLQKLPLMRRPWEHLLWMGGGAWAGHRLGIWTAEQQKVLEQQEARKRKGHA</sequence>
<accession>A0AAV9ISK2</accession>
<evidence type="ECO:0000313" key="2">
    <source>
        <dbReference type="Proteomes" id="UP001301350"/>
    </source>
</evidence>
<dbReference type="EMBL" id="JANCYW010000004">
    <property type="protein sequence ID" value="KAK4535317.1"/>
    <property type="molecule type" value="Genomic_DNA"/>
</dbReference>